<comment type="subunit">
    <text evidence="1">Monomer.</text>
</comment>
<keyword evidence="2 8" id="KW-0723">Serine/threonine-protein kinase</keyword>
<reference evidence="11" key="1">
    <citation type="submission" date="2021-09" db="EMBL/GenBank/DDBJ databases">
        <authorList>
            <consortium name="AG Swart"/>
            <person name="Singh M."/>
            <person name="Singh A."/>
            <person name="Seah K."/>
            <person name="Emmerich C."/>
        </authorList>
    </citation>
    <scope>NUCLEOTIDE SEQUENCE</scope>
    <source>
        <strain evidence="11">ATCC30299</strain>
    </source>
</reference>
<dbReference type="PANTHER" id="PTHR24345">
    <property type="entry name" value="SERINE/THREONINE-PROTEIN KINASE PLK"/>
    <property type="match status" value="1"/>
</dbReference>
<dbReference type="SMART" id="SM00220">
    <property type="entry name" value="S_TKc"/>
    <property type="match status" value="1"/>
</dbReference>
<feature type="binding site" evidence="7">
    <location>
        <position position="117"/>
    </location>
    <ligand>
        <name>ATP</name>
        <dbReference type="ChEBI" id="CHEBI:30616"/>
    </ligand>
</feature>
<dbReference type="FunFam" id="1.10.510.10:FF:000571">
    <property type="entry name" value="Maternal embryonic leucine zipper kinase"/>
    <property type="match status" value="1"/>
</dbReference>
<name>A0AAU9K303_9CILI</name>
<dbReference type="GO" id="GO:0004674">
    <property type="term" value="F:protein serine/threonine kinase activity"/>
    <property type="evidence" value="ECO:0007669"/>
    <property type="project" value="UniProtKB-KW"/>
</dbReference>
<dbReference type="SUPFAM" id="SSF56112">
    <property type="entry name" value="Protein kinase-like (PK-like)"/>
    <property type="match status" value="1"/>
</dbReference>
<accession>A0AAU9K303</accession>
<evidence type="ECO:0000256" key="9">
    <source>
        <dbReference type="SAM" id="MobiDB-lite"/>
    </source>
</evidence>
<evidence type="ECO:0000256" key="4">
    <source>
        <dbReference type="ARBA" id="ARBA00022741"/>
    </source>
</evidence>
<evidence type="ECO:0000259" key="10">
    <source>
        <dbReference type="PROSITE" id="PS50011"/>
    </source>
</evidence>
<dbReference type="Proteomes" id="UP001162131">
    <property type="component" value="Unassembled WGS sequence"/>
</dbReference>
<dbReference type="PROSITE" id="PS00108">
    <property type="entry name" value="PROTEIN_KINASE_ST"/>
    <property type="match status" value="1"/>
</dbReference>
<dbReference type="EMBL" id="CAJZBQ010000045">
    <property type="protein sequence ID" value="CAG9328357.1"/>
    <property type="molecule type" value="Genomic_DNA"/>
</dbReference>
<comment type="caution">
    <text evidence="11">The sequence shown here is derived from an EMBL/GenBank/DDBJ whole genome shotgun (WGS) entry which is preliminary data.</text>
</comment>
<evidence type="ECO:0000313" key="11">
    <source>
        <dbReference type="EMBL" id="CAG9328357.1"/>
    </source>
</evidence>
<dbReference type="Pfam" id="PF00069">
    <property type="entry name" value="Pkinase"/>
    <property type="match status" value="1"/>
</dbReference>
<dbReference type="GO" id="GO:0005634">
    <property type="term" value="C:nucleus"/>
    <property type="evidence" value="ECO:0007669"/>
    <property type="project" value="TreeGrafter"/>
</dbReference>
<dbReference type="AlphaFoldDB" id="A0AAU9K303"/>
<feature type="compositionally biased region" description="Basic residues" evidence="9">
    <location>
        <begin position="400"/>
        <end position="411"/>
    </location>
</feature>
<dbReference type="InterPro" id="IPR008271">
    <property type="entry name" value="Ser/Thr_kinase_AS"/>
</dbReference>
<dbReference type="Gene3D" id="1.10.510.10">
    <property type="entry name" value="Transferase(Phosphotransferase) domain 1"/>
    <property type="match status" value="1"/>
</dbReference>
<proteinExistence type="inferred from homology"/>
<comment type="similarity">
    <text evidence="8">Belongs to the protein kinase superfamily.</text>
</comment>
<evidence type="ECO:0000256" key="1">
    <source>
        <dbReference type="ARBA" id="ARBA00011245"/>
    </source>
</evidence>
<evidence type="ECO:0000256" key="5">
    <source>
        <dbReference type="ARBA" id="ARBA00022777"/>
    </source>
</evidence>
<evidence type="ECO:0000256" key="2">
    <source>
        <dbReference type="ARBA" id="ARBA00022527"/>
    </source>
</evidence>
<feature type="region of interest" description="Disordered" evidence="9">
    <location>
        <begin position="354"/>
        <end position="411"/>
    </location>
</feature>
<evidence type="ECO:0000256" key="3">
    <source>
        <dbReference type="ARBA" id="ARBA00022679"/>
    </source>
</evidence>
<protein>
    <recommendedName>
        <fullName evidence="10">Protein kinase domain-containing protein</fullName>
    </recommendedName>
</protein>
<keyword evidence="4 7" id="KW-0547">Nucleotide-binding</keyword>
<evidence type="ECO:0000313" key="12">
    <source>
        <dbReference type="Proteomes" id="UP001162131"/>
    </source>
</evidence>
<dbReference type="GO" id="GO:0005524">
    <property type="term" value="F:ATP binding"/>
    <property type="evidence" value="ECO:0007669"/>
    <property type="project" value="UniProtKB-UniRule"/>
</dbReference>
<gene>
    <name evidence="11" type="ORF">BSTOLATCC_MIC45809</name>
</gene>
<evidence type="ECO:0000256" key="7">
    <source>
        <dbReference type="PROSITE-ProRule" id="PRU10141"/>
    </source>
</evidence>
<dbReference type="PROSITE" id="PS50011">
    <property type="entry name" value="PROTEIN_KINASE_DOM"/>
    <property type="match status" value="1"/>
</dbReference>
<dbReference type="InterPro" id="IPR000719">
    <property type="entry name" value="Prot_kinase_dom"/>
</dbReference>
<dbReference type="FunFam" id="3.30.200.20:FF:000042">
    <property type="entry name" value="Aurora kinase A"/>
    <property type="match status" value="1"/>
</dbReference>
<keyword evidence="6 7" id="KW-0067">ATP-binding</keyword>
<dbReference type="InterPro" id="IPR011009">
    <property type="entry name" value="Kinase-like_dom_sf"/>
</dbReference>
<sequence>MESNRVNVFLNGDLNKKCEVTVHGHMTLSELVSDCKEKLDVDSHTKCKLFDSGGGELSDDDLDYLNPDEPLFLSRGEEFSKDSSILVYEPIKQLGEGGFGSVWLYEHKINKNLAALKFVPLDSLISADDVNRVYAEIGVLRGLRHPNIVQLYDAFPLRDKICFVMEYCGGGEMQQYLEEHGPISEDELYHIGCQMVEAIKYCHDMKIIHRDLKLENILFSNDSKTQIKIVDFGIAGMFAGAHSERSDAGSLLYIAPEVLTKEDNRANPVLDIWSIGCMFYYLLSGVHPFEYETQEEIIRKIVNCEYQPLPNTVSRPWHKLIRGILRRNPRRRWGSLRIIEHLYKYRFERDASLSPESEEERSPAINEPGKKSARPGKVLKVTAKPMEQGLHNKKIETHSPRKKDVRKNSKK</sequence>
<dbReference type="PROSITE" id="PS00107">
    <property type="entry name" value="PROTEIN_KINASE_ATP"/>
    <property type="match status" value="1"/>
</dbReference>
<feature type="domain" description="Protein kinase" evidence="10">
    <location>
        <begin position="88"/>
        <end position="344"/>
    </location>
</feature>
<evidence type="ECO:0000256" key="6">
    <source>
        <dbReference type="ARBA" id="ARBA00022840"/>
    </source>
</evidence>
<keyword evidence="3" id="KW-0808">Transferase</keyword>
<organism evidence="11 12">
    <name type="scientific">Blepharisma stoltei</name>
    <dbReference type="NCBI Taxonomy" id="1481888"/>
    <lineage>
        <taxon>Eukaryota</taxon>
        <taxon>Sar</taxon>
        <taxon>Alveolata</taxon>
        <taxon>Ciliophora</taxon>
        <taxon>Postciliodesmatophora</taxon>
        <taxon>Heterotrichea</taxon>
        <taxon>Heterotrichida</taxon>
        <taxon>Blepharismidae</taxon>
        <taxon>Blepharisma</taxon>
    </lineage>
</organism>
<dbReference type="InterPro" id="IPR017441">
    <property type="entry name" value="Protein_kinase_ATP_BS"/>
</dbReference>
<keyword evidence="5" id="KW-0418">Kinase</keyword>
<keyword evidence="12" id="KW-1185">Reference proteome</keyword>
<dbReference type="PANTHER" id="PTHR24345:SF91">
    <property type="entry name" value="SERINE_THREONINE-PROTEIN KINASE PLK4"/>
    <property type="match status" value="1"/>
</dbReference>
<evidence type="ECO:0000256" key="8">
    <source>
        <dbReference type="RuleBase" id="RU000304"/>
    </source>
</evidence>